<gene>
    <name evidence="1" type="ORF">LCGC14_2045750</name>
</gene>
<dbReference type="EMBL" id="LAZR01024074">
    <property type="protein sequence ID" value="KKL76355.1"/>
    <property type="molecule type" value="Genomic_DNA"/>
</dbReference>
<reference evidence="1" key="1">
    <citation type="journal article" date="2015" name="Nature">
        <title>Complex archaea that bridge the gap between prokaryotes and eukaryotes.</title>
        <authorList>
            <person name="Spang A."/>
            <person name="Saw J.H."/>
            <person name="Jorgensen S.L."/>
            <person name="Zaremba-Niedzwiedzka K."/>
            <person name="Martijn J."/>
            <person name="Lind A.E."/>
            <person name="van Eijk R."/>
            <person name="Schleper C."/>
            <person name="Guy L."/>
            <person name="Ettema T.J."/>
        </authorList>
    </citation>
    <scope>NUCLEOTIDE SEQUENCE</scope>
</reference>
<proteinExistence type="predicted"/>
<organism evidence="1">
    <name type="scientific">marine sediment metagenome</name>
    <dbReference type="NCBI Taxonomy" id="412755"/>
    <lineage>
        <taxon>unclassified sequences</taxon>
        <taxon>metagenomes</taxon>
        <taxon>ecological metagenomes</taxon>
    </lineage>
</organism>
<dbReference type="AlphaFoldDB" id="A0A0F9H3Y6"/>
<evidence type="ECO:0000313" key="1">
    <source>
        <dbReference type="EMBL" id="KKL76355.1"/>
    </source>
</evidence>
<protein>
    <submittedName>
        <fullName evidence="1">Uncharacterized protein</fullName>
    </submittedName>
</protein>
<comment type="caution">
    <text evidence="1">The sequence shown here is derived from an EMBL/GenBank/DDBJ whole genome shotgun (WGS) entry which is preliminary data.</text>
</comment>
<sequence length="322" mass="33861">MINWRPWIVGLVILAIFVRFPDIAIPQVWDSSTEYAEDDEYDESFLGPLPFCVRDDGNAAKASDGNLQPFVCDSTGALKVTGGGGGAVTNAGTFVVQEDGAALTALQKIDDMILGNEAQVDVITSALPTGASTSAKQLADGHNVTIDNASIAVTGTFFQGTQPISGTVTAGLSAGLLNANSPVTLIDTFSLFDGSGETQIATTNLGASKAYSIPGTGRIVQVCIIISLGTPFGEDLSVLFFDANPSITIEDASLTLAASQNLVNIISLSSGDFRDNFATTKTNCQATDEHYVAITHIAVASEGATTYDDEDIEIRLWYRRDS</sequence>
<accession>A0A0F9H3Y6</accession>
<name>A0A0F9H3Y6_9ZZZZ</name>